<dbReference type="PANTHER" id="PTHR19303:SF62">
    <property type="entry name" value="HTH CENPB-TYPE DOMAIN-CONTAINING PROTEIN-RELATED"/>
    <property type="match status" value="1"/>
</dbReference>
<evidence type="ECO:0000259" key="2">
    <source>
        <dbReference type="Pfam" id="PF03184"/>
    </source>
</evidence>
<dbReference type="PANTHER" id="PTHR19303">
    <property type="entry name" value="TRANSPOSON"/>
    <property type="match status" value="1"/>
</dbReference>
<proteinExistence type="predicted"/>
<protein>
    <recommendedName>
        <fullName evidence="2">DDE-1 domain-containing protein</fullName>
    </recommendedName>
</protein>
<accession>F9GCB8</accession>
<dbReference type="Pfam" id="PF10224">
    <property type="entry name" value="DUF2205"/>
    <property type="match status" value="1"/>
</dbReference>
<dbReference type="STRING" id="660025.F9GCB8"/>
<dbReference type="GO" id="GO:0005634">
    <property type="term" value="C:nucleus"/>
    <property type="evidence" value="ECO:0007669"/>
    <property type="project" value="TreeGrafter"/>
</dbReference>
<dbReference type="EMBL" id="AFQF01004925">
    <property type="protein sequence ID" value="EGU73190.1"/>
    <property type="molecule type" value="Genomic_DNA"/>
</dbReference>
<feature type="domain" description="DDE-1" evidence="2">
    <location>
        <begin position="426"/>
        <end position="591"/>
    </location>
</feature>
<gene>
    <name evidence="3" type="ORF">FOXB_16301</name>
</gene>
<dbReference type="Pfam" id="PF03184">
    <property type="entry name" value="DDE_1"/>
    <property type="match status" value="1"/>
</dbReference>
<dbReference type="AlphaFoldDB" id="F9GCB8"/>
<dbReference type="Gene3D" id="1.20.5.170">
    <property type="match status" value="1"/>
</dbReference>
<dbReference type="InterPro" id="IPR036397">
    <property type="entry name" value="RNaseH_sf"/>
</dbReference>
<comment type="caution">
    <text evidence="3">The sequence shown here is derived from an EMBL/GenBank/DDBJ whole genome shotgun (WGS) entry which is preliminary data.</text>
</comment>
<feature type="region of interest" description="Disordered" evidence="1">
    <location>
        <begin position="614"/>
        <end position="633"/>
    </location>
</feature>
<dbReference type="Gene3D" id="3.30.420.10">
    <property type="entry name" value="Ribonuclease H-like superfamily/Ribonuclease H"/>
    <property type="match status" value="1"/>
</dbReference>
<reference evidence="3" key="1">
    <citation type="journal article" date="2012" name="Mol. Plant Microbe Interact.">
        <title>A highly conserved effector in Fusarium oxysporum is required for full virulence on Arabidopsis.</title>
        <authorList>
            <person name="Thatcher L.F."/>
            <person name="Gardiner D.M."/>
            <person name="Kazan K."/>
            <person name="Manners J."/>
        </authorList>
    </citation>
    <scope>NUCLEOTIDE SEQUENCE [LARGE SCALE GENOMIC DNA]</scope>
    <source>
        <strain evidence="3">Fo5176</strain>
    </source>
</reference>
<name>F9GCB8_FUSOF</name>
<dbReference type="InterPro" id="IPR050863">
    <property type="entry name" value="CenT-Element_Derived"/>
</dbReference>
<dbReference type="OrthoDB" id="5047046at2759"/>
<sequence>MGEAPETCDSGVWAKLRADIIRTPRRVPMGPLLLFAVRCDPAAVAEPTLASQTKGITVLSPWVHEPIFDSSISVTILMSFLPTIVSSYPMYLSALDVTPLAMTGLVALSGHQPPSPILAPGQDTSKPLETAIEPDDTQAMSPRMTSEEVEALKCEMHTGLHRHAKALQDSLLLIFNRIEAAEKGNEKLDSNKKVLQKYIEDLTSMHQTTALDRHENIAGVEDNVLLKGQLHTMQYPPTGNTHLPISRQYSEGNMLLALRTLQTDPNLKLRPTARLYKVNYYALRRRHNGIQSQRDWIPKSRKLFNLEEHIIVRFILDLDSRGFPPRLRGVEEMGKRWLSNFVKRHKELKTRYFRRYDYQRAKCEHPTVIRNWFRLVENTIAKYGITLADIYNFDETGFMMGVIANGMVVAGSERRARPNSVQPGNREWVTVIQAINAEGWAIPPFIIGAGQYHLSNWYRENNLPDDWAIATSPNGWTDNELGLEWLKHFNRCTANRSTGPYRLLILDGHENHHSVDFERYCQENKITTLCMPPHSSHLLQPLDIGCFGMLKKAYGREIEHLIRCSITHVSKTEFFPTFYAAFKATMAERNIKAAFKGAGLVPFDPESVVSKPDVQLRTPTPVEEEAGPSTPWVQRRPRRCLKPNLSLNTSIDELEDTKVALQCQFWKH</sequence>
<dbReference type="GO" id="GO:0003677">
    <property type="term" value="F:DNA binding"/>
    <property type="evidence" value="ECO:0007669"/>
    <property type="project" value="TreeGrafter"/>
</dbReference>
<dbReference type="InterPro" id="IPR004875">
    <property type="entry name" value="DDE_SF_endonuclease_dom"/>
</dbReference>
<organism evidence="3">
    <name type="scientific">Fusarium oxysporum (strain Fo5176)</name>
    <name type="common">Fusarium vascular wilt</name>
    <dbReference type="NCBI Taxonomy" id="660025"/>
    <lineage>
        <taxon>Eukaryota</taxon>
        <taxon>Fungi</taxon>
        <taxon>Dikarya</taxon>
        <taxon>Ascomycota</taxon>
        <taxon>Pezizomycotina</taxon>
        <taxon>Sordariomycetes</taxon>
        <taxon>Hypocreomycetidae</taxon>
        <taxon>Hypocreales</taxon>
        <taxon>Nectriaceae</taxon>
        <taxon>Fusarium</taxon>
        <taxon>Fusarium oxysporum species complex</taxon>
    </lineage>
</organism>
<dbReference type="InterPro" id="IPR019357">
    <property type="entry name" value="SCOC"/>
</dbReference>
<evidence type="ECO:0000313" key="3">
    <source>
        <dbReference type="EMBL" id="EGU73190.1"/>
    </source>
</evidence>
<evidence type="ECO:0000256" key="1">
    <source>
        <dbReference type="SAM" id="MobiDB-lite"/>
    </source>
</evidence>